<evidence type="ECO:0000256" key="9">
    <source>
        <dbReference type="ARBA" id="ARBA00023014"/>
    </source>
</evidence>
<accession>A0A4Q9UZG5</accession>
<evidence type="ECO:0000256" key="4">
    <source>
        <dbReference type="ARBA" id="ARBA00022630"/>
    </source>
</evidence>
<dbReference type="GO" id="GO:0046872">
    <property type="term" value="F:metal ion binding"/>
    <property type="evidence" value="ECO:0007669"/>
    <property type="project" value="UniProtKB-KW"/>
</dbReference>
<comment type="similarity">
    <text evidence="3">In the N-terminal section; belongs to the NADH:flavin oxidoreductase/NADH oxidase family.</text>
</comment>
<evidence type="ECO:0000259" key="10">
    <source>
        <dbReference type="Pfam" id="PF00724"/>
    </source>
</evidence>
<keyword evidence="5" id="KW-0288">FMN</keyword>
<dbReference type="Proteomes" id="UP000293036">
    <property type="component" value="Unassembled WGS sequence"/>
</dbReference>
<keyword evidence="8" id="KW-0408">Iron</keyword>
<keyword evidence="13" id="KW-1185">Reference proteome</keyword>
<evidence type="ECO:0000256" key="2">
    <source>
        <dbReference type="ARBA" id="ARBA00001966"/>
    </source>
</evidence>
<dbReference type="SUPFAM" id="SSF51395">
    <property type="entry name" value="FMN-linked oxidoreductases"/>
    <property type="match status" value="1"/>
</dbReference>
<dbReference type="PANTHER" id="PTHR42917">
    <property type="entry name" value="2,4-DIENOYL-COA REDUCTASE"/>
    <property type="match status" value="1"/>
</dbReference>
<evidence type="ECO:0000313" key="13">
    <source>
        <dbReference type="Proteomes" id="UP000293036"/>
    </source>
</evidence>
<dbReference type="InterPro" id="IPR023753">
    <property type="entry name" value="FAD/NAD-binding_dom"/>
</dbReference>
<proteinExistence type="inferred from homology"/>
<feature type="domain" description="NADH:flavin oxidoreductase/NADH oxidase N-terminal" evidence="10">
    <location>
        <begin position="10"/>
        <end position="239"/>
    </location>
</feature>
<evidence type="ECO:0000313" key="12">
    <source>
        <dbReference type="EMBL" id="TBW21119.1"/>
    </source>
</evidence>
<evidence type="ECO:0000259" key="11">
    <source>
        <dbReference type="Pfam" id="PF07992"/>
    </source>
</evidence>
<dbReference type="InterPro" id="IPR051793">
    <property type="entry name" value="NADH:flavin_oxidoreductase"/>
</dbReference>
<dbReference type="PRINTS" id="PR00368">
    <property type="entry name" value="FADPNR"/>
</dbReference>
<sequence>MTNDLHPYTELFSPIKINKLTIKNRIVMAPMGNINMAEENGRPAPMMLEYFFERARGGAGLITTGLVPVSHGLDASVTELGKLSYFPRIDRSRTVLAGWRDLAKGIHAHGSRVFIQLTSGLGRVGNPECLVHQKKFPQSASLNPNFYIPSIPSLPMSDVKLGKIIKNTGQAAATAKAMEIDGVYLHGHEGYLLDQMTSPAFNRRKLGKYTDWQRFGVDTVKEIRRRVGPDYPIMYRIDLSLALEETYSDKVLDSTYLGKFRGGRTVADTLNYMESLVRAGVDIFDVDLGCYDNWWLPHPPASMPAGCFLDVSKIAKEHFERHNILSNAGVPVPIVAVGKLGYPDLAERALRENMCDMVMLGRPLLADPQWPAKAQAGAVKNIIPCIGCQEGCVNEFVEGGHPQCAVNPRTSFEFKFPPVPPRTDKPKKIAVIGAGPAGLTFAHTAFARGHEVHLFEASDRIGGRINAGSVPRTKFDVGNYLRFLQRRLDDDVAKGLVFKKNTAVTHSDLKDYDAVVVAIGTNNALPPIDGIDTATCVQAVDLFENPALLEGVKSVTIIGGGSVGCELAHWLTYEHHRDVKVVEMRNHFMDGTCTANRGHLIHALEAAGVELINVAKVERIAGDNVQIARNVHKNIPNPYNTWTPILPENIENPLAPKVGIEIERRTISADLVVFATGGYANDSLYFDLVHAGEHAEVHNIGDSFKGGRIWEAVSAGYRLALTV</sequence>
<keyword evidence="7" id="KW-0560">Oxidoreductase</keyword>
<protein>
    <submittedName>
        <fullName evidence="12">Enoate reductase</fullName>
    </submittedName>
</protein>
<dbReference type="Gene3D" id="3.40.50.720">
    <property type="entry name" value="NAD(P)-binding Rossmann-like Domain"/>
    <property type="match status" value="1"/>
</dbReference>
<evidence type="ECO:0000256" key="6">
    <source>
        <dbReference type="ARBA" id="ARBA00022723"/>
    </source>
</evidence>
<dbReference type="OrthoDB" id="9781621at2"/>
<keyword evidence="9" id="KW-0411">Iron-sulfur</keyword>
<comment type="cofactor">
    <cofactor evidence="2">
        <name>[4Fe-4S] cluster</name>
        <dbReference type="ChEBI" id="CHEBI:49883"/>
    </cofactor>
</comment>
<dbReference type="Pfam" id="PF00724">
    <property type="entry name" value="Oxidored_FMN"/>
    <property type="match status" value="1"/>
</dbReference>
<dbReference type="EMBL" id="SJDT01000005">
    <property type="protein sequence ID" value="TBW21119.1"/>
    <property type="molecule type" value="Genomic_DNA"/>
</dbReference>
<evidence type="ECO:0000256" key="3">
    <source>
        <dbReference type="ARBA" id="ARBA00011048"/>
    </source>
</evidence>
<dbReference type="GO" id="GO:0016491">
    <property type="term" value="F:oxidoreductase activity"/>
    <property type="evidence" value="ECO:0007669"/>
    <property type="project" value="UniProtKB-KW"/>
</dbReference>
<name>A0A4Q9UZG5_9ACTO</name>
<dbReference type="InterPro" id="IPR001155">
    <property type="entry name" value="OxRdtase_FMN_N"/>
</dbReference>
<organism evidence="12 13">
    <name type="scientific">Arcanobacterium bovis</name>
    <dbReference type="NCBI Taxonomy" id="2529275"/>
    <lineage>
        <taxon>Bacteria</taxon>
        <taxon>Bacillati</taxon>
        <taxon>Actinomycetota</taxon>
        <taxon>Actinomycetes</taxon>
        <taxon>Actinomycetales</taxon>
        <taxon>Actinomycetaceae</taxon>
        <taxon>Arcanobacterium</taxon>
    </lineage>
</organism>
<reference evidence="12 13" key="1">
    <citation type="submission" date="2019-02" db="EMBL/GenBank/DDBJ databases">
        <title>Arcanobacterium bovis sp. nov., isolated from the milk of a cow with mastitis.</title>
        <authorList>
            <person name="Sammra O."/>
            <person name="Foster G."/>
            <person name="Hassan A."/>
            <person name="Alssahen M."/>
            <person name="Laemmler C."/>
            <person name="Borowiak M."/>
            <person name="Malorny B."/>
            <person name="Abdulmawjood A."/>
        </authorList>
    </citation>
    <scope>NUCLEOTIDE SEQUENCE [LARGE SCALE GENOMIC DNA]</scope>
    <source>
        <strain evidence="12 13">C605018/01/1</strain>
    </source>
</reference>
<dbReference type="Gene3D" id="3.50.50.60">
    <property type="entry name" value="FAD/NAD(P)-binding domain"/>
    <property type="match status" value="1"/>
</dbReference>
<dbReference type="CDD" id="cd02803">
    <property type="entry name" value="OYE_like_FMN_family"/>
    <property type="match status" value="1"/>
</dbReference>
<dbReference type="GO" id="GO:0010181">
    <property type="term" value="F:FMN binding"/>
    <property type="evidence" value="ECO:0007669"/>
    <property type="project" value="InterPro"/>
</dbReference>
<gene>
    <name evidence="12" type="ORF">EZJ44_06875</name>
</gene>
<dbReference type="Gene3D" id="3.20.20.70">
    <property type="entry name" value="Aldolase class I"/>
    <property type="match status" value="1"/>
</dbReference>
<keyword evidence="6" id="KW-0479">Metal-binding</keyword>
<evidence type="ECO:0000256" key="8">
    <source>
        <dbReference type="ARBA" id="ARBA00023004"/>
    </source>
</evidence>
<comment type="cofactor">
    <cofactor evidence="1">
        <name>FMN</name>
        <dbReference type="ChEBI" id="CHEBI:58210"/>
    </cofactor>
</comment>
<keyword evidence="4" id="KW-0285">Flavoprotein</keyword>
<comment type="caution">
    <text evidence="12">The sequence shown here is derived from an EMBL/GenBank/DDBJ whole genome shotgun (WGS) entry which is preliminary data.</text>
</comment>
<dbReference type="SUPFAM" id="SSF51905">
    <property type="entry name" value="FAD/NAD(P)-binding domain"/>
    <property type="match status" value="1"/>
</dbReference>
<dbReference type="AlphaFoldDB" id="A0A4Q9UZG5"/>
<dbReference type="GO" id="GO:0051536">
    <property type="term" value="F:iron-sulfur cluster binding"/>
    <property type="evidence" value="ECO:0007669"/>
    <property type="project" value="UniProtKB-KW"/>
</dbReference>
<dbReference type="InterPro" id="IPR013785">
    <property type="entry name" value="Aldolase_TIM"/>
</dbReference>
<dbReference type="InterPro" id="IPR036188">
    <property type="entry name" value="FAD/NAD-bd_sf"/>
</dbReference>
<dbReference type="PANTHER" id="PTHR42917:SF2">
    <property type="entry name" value="2,4-DIENOYL-COA REDUCTASE [(2E)-ENOYL-COA-PRODUCING]"/>
    <property type="match status" value="1"/>
</dbReference>
<evidence type="ECO:0000256" key="7">
    <source>
        <dbReference type="ARBA" id="ARBA00023002"/>
    </source>
</evidence>
<evidence type="ECO:0000256" key="5">
    <source>
        <dbReference type="ARBA" id="ARBA00022643"/>
    </source>
</evidence>
<evidence type="ECO:0000256" key="1">
    <source>
        <dbReference type="ARBA" id="ARBA00001917"/>
    </source>
</evidence>
<dbReference type="Pfam" id="PF07992">
    <property type="entry name" value="Pyr_redox_2"/>
    <property type="match status" value="1"/>
</dbReference>
<feature type="domain" description="FAD/NAD(P)-binding" evidence="11">
    <location>
        <begin position="428"/>
        <end position="685"/>
    </location>
</feature>